<keyword evidence="3" id="KW-1185">Reference proteome</keyword>
<evidence type="ECO:0000256" key="1">
    <source>
        <dbReference type="SAM" id="Phobius"/>
    </source>
</evidence>
<dbReference type="STRING" id="362837.SCANT_v1c08610"/>
<name>A0A0M4JXD7_9MOLU</name>
<reference evidence="2 3" key="1">
    <citation type="journal article" date="2015" name="Genome Announc.">
        <title>Complete Genome Sequence of Spiroplasma cantharicola CC-1T (DSM 21588), a Bacterium Isolated from Soldier Beetle (Cantharis carolinus).</title>
        <authorList>
            <person name="Lo W.S."/>
            <person name="Liu P.Y."/>
            <person name="Kuo C.H."/>
        </authorList>
    </citation>
    <scope>NUCLEOTIDE SEQUENCE [LARGE SCALE GENOMIC DNA]</scope>
    <source>
        <strain evidence="2 3">CC-1</strain>
    </source>
</reference>
<keyword evidence="1" id="KW-0812">Transmembrane</keyword>
<feature type="transmembrane region" description="Helical" evidence="1">
    <location>
        <begin position="78"/>
        <end position="101"/>
    </location>
</feature>
<sequence>MVNYVKKKTNKKKLAKNKFGVFNGNIVNSETLGVDQEFAIENYKDSSLTISEIEKTSPLNKKDWENNIKSKKRKTNYLIYKIAAYIIILLIIVLLIVWLVIT</sequence>
<evidence type="ECO:0000313" key="3">
    <source>
        <dbReference type="Proteomes" id="UP000063919"/>
    </source>
</evidence>
<keyword evidence="1" id="KW-0472">Membrane</keyword>
<proteinExistence type="predicted"/>
<accession>A0A0M4JXD7</accession>
<dbReference type="KEGG" id="scj:SCANT_v1c08610"/>
<evidence type="ECO:0000313" key="2">
    <source>
        <dbReference type="EMBL" id="ALD66767.1"/>
    </source>
</evidence>
<organism evidence="2 3">
    <name type="scientific">Spiroplasma cantharicola</name>
    <dbReference type="NCBI Taxonomy" id="362837"/>
    <lineage>
        <taxon>Bacteria</taxon>
        <taxon>Bacillati</taxon>
        <taxon>Mycoplasmatota</taxon>
        <taxon>Mollicutes</taxon>
        <taxon>Entomoplasmatales</taxon>
        <taxon>Spiroplasmataceae</taxon>
        <taxon>Spiroplasma</taxon>
    </lineage>
</organism>
<gene>
    <name evidence="2" type="ORF">SCANT_v1c08610</name>
</gene>
<keyword evidence="1" id="KW-1133">Transmembrane helix</keyword>
<dbReference type="EMBL" id="CP012622">
    <property type="protein sequence ID" value="ALD66767.1"/>
    <property type="molecule type" value="Genomic_DNA"/>
</dbReference>
<dbReference type="AlphaFoldDB" id="A0A0M4JXD7"/>
<dbReference type="PATRIC" id="fig|362837.3.peg.877"/>
<dbReference type="Proteomes" id="UP000063919">
    <property type="component" value="Chromosome"/>
</dbReference>
<protein>
    <submittedName>
        <fullName evidence="2">Uncharacterized protein</fullName>
    </submittedName>
</protein>